<proteinExistence type="predicted"/>
<reference evidence="1" key="1">
    <citation type="journal article" date="2021" name="PeerJ">
        <title>Extensive microbial diversity within the chicken gut microbiome revealed by metagenomics and culture.</title>
        <authorList>
            <person name="Gilroy R."/>
            <person name="Ravi A."/>
            <person name="Getino M."/>
            <person name="Pursley I."/>
            <person name="Horton D.L."/>
            <person name="Alikhan N.F."/>
            <person name="Baker D."/>
            <person name="Gharbi K."/>
            <person name="Hall N."/>
            <person name="Watson M."/>
            <person name="Adriaenssens E.M."/>
            <person name="Foster-Nyarko E."/>
            <person name="Jarju S."/>
            <person name="Secka A."/>
            <person name="Antonio M."/>
            <person name="Oren A."/>
            <person name="Chaudhuri R.R."/>
            <person name="La Ragione R."/>
            <person name="Hildebrand F."/>
            <person name="Pallen M.J."/>
        </authorList>
    </citation>
    <scope>NUCLEOTIDE SEQUENCE</scope>
    <source>
        <strain evidence="1">CHK124-7917</strain>
    </source>
</reference>
<comment type="caution">
    <text evidence="1">The sequence shown here is derived from an EMBL/GenBank/DDBJ whole genome shotgun (WGS) entry which is preliminary data.</text>
</comment>
<dbReference type="RefSeq" id="WP_273446901.1">
    <property type="nucleotide sequence ID" value="NZ_CALUGK010000006.1"/>
</dbReference>
<dbReference type="AlphaFoldDB" id="A0A921KM08"/>
<dbReference type="EMBL" id="DYWQ01000167">
    <property type="protein sequence ID" value="HJF46267.1"/>
    <property type="molecule type" value="Genomic_DNA"/>
</dbReference>
<reference evidence="1" key="2">
    <citation type="submission" date="2021-09" db="EMBL/GenBank/DDBJ databases">
        <authorList>
            <person name="Gilroy R."/>
        </authorList>
    </citation>
    <scope>NUCLEOTIDE SEQUENCE</scope>
    <source>
        <strain evidence="1">CHK124-7917</strain>
    </source>
</reference>
<accession>A0A921KM08</accession>
<dbReference type="Proteomes" id="UP000697330">
    <property type="component" value="Unassembled WGS sequence"/>
</dbReference>
<protein>
    <submittedName>
        <fullName evidence="1">XRE family transcriptional regulator</fullName>
    </submittedName>
</protein>
<gene>
    <name evidence="1" type="ORF">K8U72_10910</name>
</gene>
<name>A0A921KM08_9ACTN</name>
<sequence>MAERLTEELLDELLSTSDLEGYLEERAPSGRTLSEYLQQLLAEKGLERSRVVRMANLNDTFGYQIFQGTRHPSRDKVLQIAFAMALTLRETNRALKAAGANELYCKDRRDAIIIFCLDRGCSLQKVNEELYRFGERTIC</sequence>
<evidence type="ECO:0000313" key="1">
    <source>
        <dbReference type="EMBL" id="HJF46267.1"/>
    </source>
</evidence>
<evidence type="ECO:0000313" key="2">
    <source>
        <dbReference type="Proteomes" id="UP000697330"/>
    </source>
</evidence>
<organism evidence="1 2">
    <name type="scientific">Thermophilibacter provencensis</name>
    <dbReference type="NCBI Taxonomy" id="1852386"/>
    <lineage>
        <taxon>Bacteria</taxon>
        <taxon>Bacillati</taxon>
        <taxon>Actinomycetota</taxon>
        <taxon>Coriobacteriia</taxon>
        <taxon>Coriobacteriales</taxon>
        <taxon>Atopobiaceae</taxon>
        <taxon>Thermophilibacter</taxon>
    </lineage>
</organism>